<organism evidence="1 2">
    <name type="scientific">Salinadaptatus halalkaliphilus</name>
    <dbReference type="NCBI Taxonomy" id="2419781"/>
    <lineage>
        <taxon>Archaea</taxon>
        <taxon>Methanobacteriati</taxon>
        <taxon>Methanobacteriota</taxon>
        <taxon>Stenosarchaea group</taxon>
        <taxon>Halobacteria</taxon>
        <taxon>Halobacteriales</taxon>
        <taxon>Natrialbaceae</taxon>
        <taxon>Salinadaptatus</taxon>
    </lineage>
</organism>
<dbReference type="AlphaFoldDB" id="A0A4S3TRD5"/>
<sequence length="403" mass="46054">MGGEYSAAEEFIIECTRAAIDDRTVSAERFQPDLEWDTVVELAAKHGIRPIVLAALETGSSSAVPPDVLETLQAQVRLITQRNLRLLQEVESLSTALRDAGIRAIPYRGPVASEIVFRNVGWREFGDVDLLVPRADIPAATSILRAHGYEQQYVLERTDDLTDRQRCAYARFSRDYAFEHSSEPFEVELHWRIVSQRFPTAIRLESVWDRRSTLSVAGTDVPVLAPEDRLLTLCVHGTRHRWERLVWLCDVGAYLSRQSFDWTAVLQRARSHHCERMLYLGLAIANELFDGPLPDRVRRAIEADSAITSLKSHVYERLFDDQLHWYLDIKRYQARTLERRRDRAAFWLKGALIPDRGAIELVSLPRPLFPLYSAVRCLRIGRAAADRLRPGGRSRVDSQGTKR</sequence>
<dbReference type="RefSeq" id="WP_141464174.1">
    <property type="nucleotide sequence ID" value="NZ_RBZW01000021.1"/>
</dbReference>
<dbReference type="InterPro" id="IPR043519">
    <property type="entry name" value="NT_sf"/>
</dbReference>
<dbReference type="OrthoDB" id="342621at2157"/>
<proteinExistence type="predicted"/>
<name>A0A4S3TRD5_9EURY</name>
<accession>A0A4S3TRD5</accession>
<dbReference type="Pfam" id="PF14907">
    <property type="entry name" value="NTP_transf_5"/>
    <property type="match status" value="1"/>
</dbReference>
<dbReference type="SUPFAM" id="SSF81301">
    <property type="entry name" value="Nucleotidyltransferase"/>
    <property type="match status" value="1"/>
</dbReference>
<reference evidence="1 2" key="1">
    <citation type="submission" date="2018-10" db="EMBL/GenBank/DDBJ databases">
        <title>Natronolimnobius sp. XQ-INN 246 isolated from Inner Mongolia Autonomous Region of China.</title>
        <authorList>
            <person name="Xue Q."/>
        </authorList>
    </citation>
    <scope>NUCLEOTIDE SEQUENCE [LARGE SCALE GENOMIC DNA]</scope>
    <source>
        <strain evidence="1 2">XQ-INN 246</strain>
    </source>
</reference>
<keyword evidence="2" id="KW-1185">Reference proteome</keyword>
<gene>
    <name evidence="1" type="ORF">D8Y22_07960</name>
</gene>
<comment type="caution">
    <text evidence="1">The sequence shown here is derived from an EMBL/GenBank/DDBJ whole genome shotgun (WGS) entry which is preliminary data.</text>
</comment>
<evidence type="ECO:0000313" key="1">
    <source>
        <dbReference type="EMBL" id="THE65148.1"/>
    </source>
</evidence>
<dbReference type="Proteomes" id="UP000318864">
    <property type="component" value="Unassembled WGS sequence"/>
</dbReference>
<dbReference type="Gene3D" id="3.30.460.40">
    <property type="match status" value="1"/>
</dbReference>
<protein>
    <recommendedName>
        <fullName evidence="3">Nucleotidyltransferase family protein</fullName>
    </recommendedName>
</protein>
<dbReference type="InterPro" id="IPR039498">
    <property type="entry name" value="NTP_transf_5"/>
</dbReference>
<evidence type="ECO:0000313" key="2">
    <source>
        <dbReference type="Proteomes" id="UP000318864"/>
    </source>
</evidence>
<evidence type="ECO:0008006" key="3">
    <source>
        <dbReference type="Google" id="ProtNLM"/>
    </source>
</evidence>
<dbReference type="EMBL" id="RBZW01000021">
    <property type="protein sequence ID" value="THE65148.1"/>
    <property type="molecule type" value="Genomic_DNA"/>
</dbReference>